<keyword evidence="2" id="KW-0378">Hydrolase</keyword>
<dbReference type="Pfam" id="PF04909">
    <property type="entry name" value="Amidohydro_2"/>
    <property type="match status" value="1"/>
</dbReference>
<evidence type="ECO:0000313" key="3">
    <source>
        <dbReference type="Proteomes" id="UP000248856"/>
    </source>
</evidence>
<comment type="caution">
    <text evidence="2">The sequence shown here is derived from an EMBL/GenBank/DDBJ whole genome shotgun (WGS) entry which is preliminary data.</text>
</comment>
<proteinExistence type="predicted"/>
<dbReference type="GO" id="GO:0016787">
    <property type="term" value="F:hydrolase activity"/>
    <property type="evidence" value="ECO:0007669"/>
    <property type="project" value="UniProtKB-KW"/>
</dbReference>
<dbReference type="SUPFAM" id="SSF51556">
    <property type="entry name" value="Metallo-dependent hydrolases"/>
    <property type="match status" value="1"/>
</dbReference>
<protein>
    <submittedName>
        <fullName evidence="2">Putative TIM-barrel fold metal-dependent hydrolase</fullName>
    </submittedName>
</protein>
<dbReference type="RefSeq" id="WP_111877615.1">
    <property type="nucleotide sequence ID" value="NZ_CBCSGC010000018.1"/>
</dbReference>
<dbReference type="InterPro" id="IPR006680">
    <property type="entry name" value="Amidohydro-rel"/>
</dbReference>
<dbReference type="AlphaFoldDB" id="A0A328Z664"/>
<dbReference type="PANTHER" id="PTHR35563:SF2">
    <property type="entry name" value="BARREL METAL-DEPENDENT HYDROLASE, PUTATIVE (AFU_ORTHOLOGUE AFUA_1G16240)-RELATED"/>
    <property type="match status" value="1"/>
</dbReference>
<dbReference type="OrthoDB" id="9787654at2"/>
<dbReference type="Proteomes" id="UP000248856">
    <property type="component" value="Unassembled WGS sequence"/>
</dbReference>
<dbReference type="Gene3D" id="3.20.20.140">
    <property type="entry name" value="Metal-dependent hydrolases"/>
    <property type="match status" value="1"/>
</dbReference>
<accession>A0A328Z664</accession>
<evidence type="ECO:0000259" key="1">
    <source>
        <dbReference type="Pfam" id="PF04909"/>
    </source>
</evidence>
<feature type="domain" description="Amidohydrolase-related" evidence="1">
    <location>
        <begin position="20"/>
        <end position="269"/>
    </location>
</feature>
<name>A0A328Z664_9BURK</name>
<dbReference type="InterPro" id="IPR052358">
    <property type="entry name" value="Aro_Compnd_Degr_Hydrolases"/>
</dbReference>
<dbReference type="EMBL" id="QLTA01000022">
    <property type="protein sequence ID" value="RAR80695.1"/>
    <property type="molecule type" value="Genomic_DNA"/>
</dbReference>
<dbReference type="PANTHER" id="PTHR35563">
    <property type="entry name" value="BARREL METAL-DEPENDENT HYDROLASE, PUTATIVE (AFU_ORTHOLOGUE AFUA_1G16240)-RELATED"/>
    <property type="match status" value="1"/>
</dbReference>
<sequence>MAAPHSAPPPAAGADAAARWDAHVHVFDGAAPTQPGHYRPAHQPLERIEALAAAHGVGRLVLVQPSVYGTDNTVMLQALAARPGVHRGVAVVDGGIADAELDRMHALGVRGVRFNLVSPVGNGPQDLDALAPRLRGRGWHVQWYAAPEHLERIAAWHAGSGVGCVLDHLAGLHAELPAGDAAWGHLEQLADQGAWIKLSGWYRLRAPHPYGLLHAHIERVARCMPQRMVWGSDWPHTSFPEGAQPAYGAVFEPVAAALGAEAAEAARRRAAQLYA</sequence>
<gene>
    <name evidence="2" type="ORF">AX018_102253</name>
</gene>
<organism evidence="2 3">
    <name type="scientific">Paracidovorax anthurii</name>
    <dbReference type="NCBI Taxonomy" id="78229"/>
    <lineage>
        <taxon>Bacteria</taxon>
        <taxon>Pseudomonadati</taxon>
        <taxon>Pseudomonadota</taxon>
        <taxon>Betaproteobacteria</taxon>
        <taxon>Burkholderiales</taxon>
        <taxon>Comamonadaceae</taxon>
        <taxon>Paracidovorax</taxon>
    </lineage>
</organism>
<evidence type="ECO:0000313" key="2">
    <source>
        <dbReference type="EMBL" id="RAR80695.1"/>
    </source>
</evidence>
<reference evidence="2 3" key="1">
    <citation type="submission" date="2018-06" db="EMBL/GenBank/DDBJ databases">
        <title>Genomic Encyclopedia of Archaeal and Bacterial Type Strains, Phase II (KMG-II): from individual species to whole genera.</title>
        <authorList>
            <person name="Goeker M."/>
        </authorList>
    </citation>
    <scope>NUCLEOTIDE SEQUENCE [LARGE SCALE GENOMIC DNA]</scope>
    <source>
        <strain evidence="2 3">CFPB 3232</strain>
    </source>
</reference>
<keyword evidence="3" id="KW-1185">Reference proteome</keyword>
<dbReference type="InterPro" id="IPR032466">
    <property type="entry name" value="Metal_Hydrolase"/>
</dbReference>